<dbReference type="GO" id="GO:0005789">
    <property type="term" value="C:endoplasmic reticulum membrane"/>
    <property type="evidence" value="ECO:0007669"/>
    <property type="project" value="UniProtKB-SubCell"/>
</dbReference>
<comment type="subcellular location">
    <subcellularLocation>
        <location evidence="1">Endoplasmic reticulum membrane</location>
    </subcellularLocation>
</comment>
<feature type="transmembrane region" description="Helical" evidence="8">
    <location>
        <begin position="24"/>
        <end position="43"/>
    </location>
</feature>
<reference evidence="11" key="2">
    <citation type="submission" date="2025-08" db="UniProtKB">
        <authorList>
            <consortium name="RefSeq"/>
        </authorList>
    </citation>
    <scope>IDENTIFICATION</scope>
    <source>
        <strain evidence="11">MV-25-SWS-2005</strain>
        <tissue evidence="11">Whole body</tissue>
    </source>
</reference>
<evidence type="ECO:0000313" key="10">
    <source>
        <dbReference type="Proteomes" id="UP000001819"/>
    </source>
</evidence>
<sequence>MPSAATKKRPSVVKEEEGMTPKKTALIIVTVIGCIAILWPKVFHPMMFGSAPPPPPQQQNLKDQRSGAPGGLRQERPAHLHPESIYQAMRERGRAIPATPTVPIVERKSSASNPPPRIVDGRPGPIPGMRPPMGAGALQQPQQRGSSMGFLMPLYTIGIVVFFGYTIMKIAFKKQVPNAPYGPAPSDTGFRQQVFGQQQEHSQVEDLGGTKLGIAAVKAKAHEAPTNGRQRSRSRSRSHDEELYNASVSATEVASNLSISLKHHQEQMEKEQLMEIEKLRQKLEDTERAMAKLIAEMNSDQYEAKQNDNEKTKDQLEKDKEKDKISSNGHANVNTTDQGADPAAKGVKQQQQRKRRDLSAERELTVLGMEVTASCEGGRKWTGRPPTPVFRAPIEHSKLEGNLPEPQSIYLEGALAHDSQILVADAQTKREEVYDTELNGSAEEPAVILSSKMTLSLINLDANQQNGNWGKPEIESPLADDIEIIGHDEQ</sequence>
<dbReference type="InterPro" id="IPR026160">
    <property type="entry name" value="Ric3"/>
</dbReference>
<dbReference type="PANTHER" id="PTHR21723">
    <property type="entry name" value="RESISTANCE TO INHIBITORS OF CHOLINESTERASE PROTEIN 3 RIC3"/>
    <property type="match status" value="1"/>
</dbReference>
<dbReference type="Proteomes" id="UP000001819">
    <property type="component" value="Chromosome 3"/>
</dbReference>
<evidence type="ECO:0000259" key="9">
    <source>
        <dbReference type="Pfam" id="PF15361"/>
    </source>
</evidence>
<protein>
    <submittedName>
        <fullName evidence="11">Resistance to inhibitors of cholinesterase protein 3 isoform X6</fullName>
    </submittedName>
</protein>
<reference evidence="10" key="1">
    <citation type="submission" date="2024-06" db="UniProtKB">
        <authorList>
            <consortium name="RefSeq"/>
        </authorList>
    </citation>
    <scope>NUCLEOTIDE SEQUENCE [LARGE SCALE GENOMIC DNA]</scope>
    <source>
        <strain evidence="10">MV2-25</strain>
    </source>
</reference>
<dbReference type="AlphaFoldDB" id="A0A6I8VRR8"/>
<keyword evidence="4" id="KW-0256">Endoplasmic reticulum</keyword>
<feature type="compositionally biased region" description="Polar residues" evidence="7">
    <location>
        <begin position="326"/>
        <end position="338"/>
    </location>
</feature>
<dbReference type="InterPro" id="IPR032763">
    <property type="entry name" value="RIC3_N"/>
</dbReference>
<accession>A0A6I8VRR8</accession>
<proteinExistence type="inferred from homology"/>
<feature type="transmembrane region" description="Helical" evidence="8">
    <location>
        <begin position="150"/>
        <end position="168"/>
    </location>
</feature>
<dbReference type="GO" id="GO:0045202">
    <property type="term" value="C:synapse"/>
    <property type="evidence" value="ECO:0007669"/>
    <property type="project" value="GOC"/>
</dbReference>
<feature type="domain" description="Resistance to inhibitors of cholinesterase protein 3 N-terminal" evidence="9">
    <location>
        <begin position="31"/>
        <end position="294"/>
    </location>
</feature>
<dbReference type="PROSITE" id="PS51257">
    <property type="entry name" value="PROKAR_LIPOPROTEIN"/>
    <property type="match status" value="1"/>
</dbReference>
<evidence type="ECO:0000256" key="8">
    <source>
        <dbReference type="SAM" id="Phobius"/>
    </source>
</evidence>
<dbReference type="PANTHER" id="PTHR21723:SF3">
    <property type="entry name" value="PROTEIN RIC-3"/>
    <property type="match status" value="1"/>
</dbReference>
<comment type="similarity">
    <text evidence="2">Belongs to the ric-3 family.</text>
</comment>
<evidence type="ECO:0000256" key="7">
    <source>
        <dbReference type="SAM" id="MobiDB-lite"/>
    </source>
</evidence>
<evidence type="ECO:0000256" key="2">
    <source>
        <dbReference type="ARBA" id="ARBA00008538"/>
    </source>
</evidence>
<dbReference type="Pfam" id="PF15361">
    <property type="entry name" value="RIC3"/>
    <property type="match status" value="1"/>
</dbReference>
<dbReference type="GO" id="GO:0043005">
    <property type="term" value="C:neuron projection"/>
    <property type="evidence" value="ECO:0007669"/>
    <property type="project" value="TreeGrafter"/>
</dbReference>
<dbReference type="RefSeq" id="XP_033233776.1">
    <property type="nucleotide sequence ID" value="XM_033377885.1"/>
</dbReference>
<feature type="region of interest" description="Disordered" evidence="7">
    <location>
        <begin position="219"/>
        <end position="246"/>
    </location>
</feature>
<evidence type="ECO:0000256" key="1">
    <source>
        <dbReference type="ARBA" id="ARBA00004586"/>
    </source>
</evidence>
<feature type="compositionally biased region" description="Basic and acidic residues" evidence="7">
    <location>
        <begin position="302"/>
        <end position="325"/>
    </location>
</feature>
<name>A0A6I8VRR8_DROPS</name>
<evidence type="ECO:0000256" key="4">
    <source>
        <dbReference type="ARBA" id="ARBA00022824"/>
    </source>
</evidence>
<keyword evidence="6 8" id="KW-0472">Membrane</keyword>
<keyword evidence="3 8" id="KW-0812">Transmembrane</keyword>
<evidence type="ECO:0000313" key="11">
    <source>
        <dbReference type="RefSeq" id="XP_033233776.1"/>
    </source>
</evidence>
<evidence type="ECO:0000256" key="6">
    <source>
        <dbReference type="ARBA" id="ARBA00023136"/>
    </source>
</evidence>
<gene>
    <name evidence="11" type="primary">RIC-3</name>
</gene>
<evidence type="ECO:0000256" key="5">
    <source>
        <dbReference type="ARBA" id="ARBA00022989"/>
    </source>
</evidence>
<keyword evidence="10" id="KW-1185">Reference proteome</keyword>
<dbReference type="GO" id="GO:0034394">
    <property type="term" value="P:protein localization to cell surface"/>
    <property type="evidence" value="ECO:0007669"/>
    <property type="project" value="TreeGrafter"/>
</dbReference>
<keyword evidence="5 8" id="KW-1133">Transmembrane helix</keyword>
<feature type="region of interest" description="Disordered" evidence="7">
    <location>
        <begin position="298"/>
        <end position="361"/>
    </location>
</feature>
<feature type="region of interest" description="Disordered" evidence="7">
    <location>
        <begin position="49"/>
        <end position="79"/>
    </location>
</feature>
<evidence type="ECO:0000256" key="3">
    <source>
        <dbReference type="ARBA" id="ARBA00022692"/>
    </source>
</evidence>
<dbReference type="GO" id="GO:0007271">
    <property type="term" value="P:synaptic transmission, cholinergic"/>
    <property type="evidence" value="ECO:0007669"/>
    <property type="project" value="TreeGrafter"/>
</dbReference>
<dbReference type="GO" id="GO:0043025">
    <property type="term" value="C:neuronal cell body"/>
    <property type="evidence" value="ECO:0007669"/>
    <property type="project" value="TreeGrafter"/>
</dbReference>
<organism evidence="10 11">
    <name type="scientific">Drosophila pseudoobscura pseudoobscura</name>
    <name type="common">Fruit fly</name>
    <dbReference type="NCBI Taxonomy" id="46245"/>
    <lineage>
        <taxon>Eukaryota</taxon>
        <taxon>Metazoa</taxon>
        <taxon>Ecdysozoa</taxon>
        <taxon>Arthropoda</taxon>
        <taxon>Hexapoda</taxon>
        <taxon>Insecta</taxon>
        <taxon>Pterygota</taxon>
        <taxon>Neoptera</taxon>
        <taxon>Endopterygota</taxon>
        <taxon>Diptera</taxon>
        <taxon>Brachycera</taxon>
        <taxon>Muscomorpha</taxon>
        <taxon>Ephydroidea</taxon>
        <taxon>Drosophilidae</taxon>
        <taxon>Drosophila</taxon>
        <taxon>Sophophora</taxon>
    </lineage>
</organism>